<dbReference type="Gene3D" id="3.55.50.30">
    <property type="match status" value="1"/>
</dbReference>
<dbReference type="InterPro" id="IPR012373">
    <property type="entry name" value="Ferrdict_sens_TM"/>
</dbReference>
<evidence type="ECO:0000313" key="3">
    <source>
        <dbReference type="EMBL" id="PRY49211.1"/>
    </source>
</evidence>
<evidence type="ECO:0000313" key="4">
    <source>
        <dbReference type="Proteomes" id="UP000238034"/>
    </source>
</evidence>
<dbReference type="OrthoDB" id="1099963at2"/>
<sequence length="391" mass="43016">MLNKEIVLVFKKFINDSCDAEEQDRVFSYLQNGEFLDEWNRAISEEADKSIDVNVLSALSSQHKDELENKILKKISKRSIPYWIRYSAAAIVLLALGISLSTFEKDQPTQEPAETLAANVEPGRNVASLTLADGTVINLDDKGAGKLSTQGNVSIIKKGDGEIVYQPIDDVKPVTANNSLATPRGGQYQITLPDGTHAWLNSASSIEYPTSFGPKERRVRIKGEVYFEVSHNKNKPFIAETDGQEIQVLGTHFNVNAYKDEGAIKTTLLEGSVKIAISSTKSLVLKPGQQSSVMPGRDQINVKRVDTEAATGWKNGDIHFNSADLKGVLRQLARWYDVDVDMTRVPAVKINGVISRNVSLAVVLKAIEATSDVHLAIENKPNGEGRRIIMK</sequence>
<dbReference type="Gene3D" id="2.60.120.1440">
    <property type="match status" value="1"/>
</dbReference>
<feature type="domain" description="FecR protein" evidence="1">
    <location>
        <begin position="180"/>
        <end position="274"/>
    </location>
</feature>
<dbReference type="AlphaFoldDB" id="A0A2T0TU82"/>
<dbReference type="RefSeq" id="WP_106295139.1">
    <property type="nucleotide sequence ID" value="NZ_PVTH01000012.1"/>
</dbReference>
<dbReference type="EMBL" id="PVTH01000012">
    <property type="protein sequence ID" value="PRY49211.1"/>
    <property type="molecule type" value="Genomic_DNA"/>
</dbReference>
<comment type="caution">
    <text evidence="3">The sequence shown here is derived from an EMBL/GenBank/DDBJ whole genome shotgun (WGS) entry which is preliminary data.</text>
</comment>
<proteinExistence type="predicted"/>
<dbReference type="Proteomes" id="UP000238034">
    <property type="component" value="Unassembled WGS sequence"/>
</dbReference>
<feature type="domain" description="Protein FecR C-terminal" evidence="2">
    <location>
        <begin position="318"/>
        <end position="380"/>
    </location>
</feature>
<evidence type="ECO:0000259" key="2">
    <source>
        <dbReference type="Pfam" id="PF16344"/>
    </source>
</evidence>
<accession>A0A2T0TU82</accession>
<dbReference type="Pfam" id="PF16344">
    <property type="entry name" value="FecR_C"/>
    <property type="match status" value="1"/>
</dbReference>
<dbReference type="GO" id="GO:0016989">
    <property type="term" value="F:sigma factor antagonist activity"/>
    <property type="evidence" value="ECO:0007669"/>
    <property type="project" value="TreeGrafter"/>
</dbReference>
<dbReference type="PANTHER" id="PTHR30273">
    <property type="entry name" value="PERIPLASMIC SIGNAL SENSOR AND SIGMA FACTOR ACTIVATOR FECR-RELATED"/>
    <property type="match status" value="1"/>
</dbReference>
<protein>
    <submittedName>
        <fullName evidence="3">FecR family protein</fullName>
    </submittedName>
</protein>
<name>A0A2T0TU82_9SPHI</name>
<gene>
    <name evidence="3" type="ORF">B0I27_11296</name>
</gene>
<dbReference type="InterPro" id="IPR032508">
    <property type="entry name" value="FecR_C"/>
</dbReference>
<dbReference type="FunFam" id="2.60.120.1440:FF:000001">
    <property type="entry name" value="Putative anti-sigma factor"/>
    <property type="match status" value="1"/>
</dbReference>
<evidence type="ECO:0000259" key="1">
    <source>
        <dbReference type="Pfam" id="PF04773"/>
    </source>
</evidence>
<keyword evidence="4" id="KW-1185">Reference proteome</keyword>
<organism evidence="3 4">
    <name type="scientific">Arcticibacter pallidicorallinus</name>
    <dbReference type="NCBI Taxonomy" id="1259464"/>
    <lineage>
        <taxon>Bacteria</taxon>
        <taxon>Pseudomonadati</taxon>
        <taxon>Bacteroidota</taxon>
        <taxon>Sphingobacteriia</taxon>
        <taxon>Sphingobacteriales</taxon>
        <taxon>Sphingobacteriaceae</taxon>
        <taxon>Arcticibacter</taxon>
    </lineage>
</organism>
<dbReference type="PANTHER" id="PTHR30273:SF2">
    <property type="entry name" value="PROTEIN FECR"/>
    <property type="match status" value="1"/>
</dbReference>
<dbReference type="InterPro" id="IPR006860">
    <property type="entry name" value="FecR"/>
</dbReference>
<dbReference type="Pfam" id="PF04773">
    <property type="entry name" value="FecR"/>
    <property type="match status" value="1"/>
</dbReference>
<reference evidence="3 4" key="1">
    <citation type="submission" date="2018-03" db="EMBL/GenBank/DDBJ databases">
        <title>Genomic Encyclopedia of Type Strains, Phase III (KMG-III): the genomes of soil and plant-associated and newly described type strains.</title>
        <authorList>
            <person name="Whitman W."/>
        </authorList>
    </citation>
    <scope>NUCLEOTIDE SEQUENCE [LARGE SCALE GENOMIC DNA]</scope>
    <source>
        <strain evidence="3 4">CGMCC 1.9313</strain>
    </source>
</reference>